<sequence length="275" mass="30289">MSPRLPLLPLYTSSTRRLPNAMTTPTPKSLPLPPLQIPTFTIGIMSTTVAVKCSSGNQRKTIVDAKYQTGFHTKTLSTYLPSIFSPPLSWREGFFSFAGRATATSTAASASFTSNPSAPPPSPRRPPPLLPPPNRIQRHYAPTTDLILKPVPPPGHYGHTNISKAAPIRQSKDPCLIRLSGIAIPETENAFKVITPANRAKREVFLSSHRLYILAVISVTKTEYHCYVRSSFTLPSLWTTTLKLLSFPHSTTPTTENIPLLQIILQFKLPVVESR</sequence>
<organism evidence="1 2">
    <name type="scientific">Pluteus cervinus</name>
    <dbReference type="NCBI Taxonomy" id="181527"/>
    <lineage>
        <taxon>Eukaryota</taxon>
        <taxon>Fungi</taxon>
        <taxon>Dikarya</taxon>
        <taxon>Basidiomycota</taxon>
        <taxon>Agaricomycotina</taxon>
        <taxon>Agaricomycetes</taxon>
        <taxon>Agaricomycetidae</taxon>
        <taxon>Agaricales</taxon>
        <taxon>Pluteineae</taxon>
        <taxon>Pluteaceae</taxon>
        <taxon>Pluteus</taxon>
    </lineage>
</organism>
<reference evidence="1 2" key="1">
    <citation type="journal article" date="2019" name="Nat. Ecol. Evol.">
        <title>Megaphylogeny resolves global patterns of mushroom evolution.</title>
        <authorList>
            <person name="Varga T."/>
            <person name="Krizsan K."/>
            <person name="Foldi C."/>
            <person name="Dima B."/>
            <person name="Sanchez-Garcia M."/>
            <person name="Sanchez-Ramirez S."/>
            <person name="Szollosi G.J."/>
            <person name="Szarkandi J.G."/>
            <person name="Papp V."/>
            <person name="Albert L."/>
            <person name="Andreopoulos W."/>
            <person name="Angelini C."/>
            <person name="Antonin V."/>
            <person name="Barry K.W."/>
            <person name="Bougher N.L."/>
            <person name="Buchanan P."/>
            <person name="Buyck B."/>
            <person name="Bense V."/>
            <person name="Catcheside P."/>
            <person name="Chovatia M."/>
            <person name="Cooper J."/>
            <person name="Damon W."/>
            <person name="Desjardin D."/>
            <person name="Finy P."/>
            <person name="Geml J."/>
            <person name="Haridas S."/>
            <person name="Hughes K."/>
            <person name="Justo A."/>
            <person name="Karasinski D."/>
            <person name="Kautmanova I."/>
            <person name="Kiss B."/>
            <person name="Kocsube S."/>
            <person name="Kotiranta H."/>
            <person name="LaButti K.M."/>
            <person name="Lechner B.E."/>
            <person name="Liimatainen K."/>
            <person name="Lipzen A."/>
            <person name="Lukacs Z."/>
            <person name="Mihaltcheva S."/>
            <person name="Morgado L.N."/>
            <person name="Niskanen T."/>
            <person name="Noordeloos M.E."/>
            <person name="Ohm R.A."/>
            <person name="Ortiz-Santana B."/>
            <person name="Ovrebo C."/>
            <person name="Racz N."/>
            <person name="Riley R."/>
            <person name="Savchenko A."/>
            <person name="Shiryaev A."/>
            <person name="Soop K."/>
            <person name="Spirin V."/>
            <person name="Szebenyi C."/>
            <person name="Tomsovsky M."/>
            <person name="Tulloss R.E."/>
            <person name="Uehling J."/>
            <person name="Grigoriev I.V."/>
            <person name="Vagvolgyi C."/>
            <person name="Papp T."/>
            <person name="Martin F.M."/>
            <person name="Miettinen O."/>
            <person name="Hibbett D.S."/>
            <person name="Nagy L.G."/>
        </authorList>
    </citation>
    <scope>NUCLEOTIDE SEQUENCE [LARGE SCALE GENOMIC DNA]</scope>
    <source>
        <strain evidence="1 2">NL-1719</strain>
    </source>
</reference>
<dbReference type="Proteomes" id="UP000308600">
    <property type="component" value="Unassembled WGS sequence"/>
</dbReference>
<evidence type="ECO:0000313" key="1">
    <source>
        <dbReference type="EMBL" id="TFK61522.1"/>
    </source>
</evidence>
<accession>A0ACD3A9L7</accession>
<gene>
    <name evidence="1" type="ORF">BDN72DRAFT_904025</name>
</gene>
<dbReference type="EMBL" id="ML208652">
    <property type="protein sequence ID" value="TFK61522.1"/>
    <property type="molecule type" value="Genomic_DNA"/>
</dbReference>
<evidence type="ECO:0000313" key="2">
    <source>
        <dbReference type="Proteomes" id="UP000308600"/>
    </source>
</evidence>
<keyword evidence="2" id="KW-1185">Reference proteome</keyword>
<proteinExistence type="predicted"/>
<protein>
    <submittedName>
        <fullName evidence="1">Uncharacterized protein</fullName>
    </submittedName>
</protein>
<name>A0ACD3A9L7_9AGAR</name>